<organism evidence="2 3">
    <name type="scientific">Novosphingobium pokkalii</name>
    <dbReference type="NCBI Taxonomy" id="1770194"/>
    <lineage>
        <taxon>Bacteria</taxon>
        <taxon>Pseudomonadati</taxon>
        <taxon>Pseudomonadota</taxon>
        <taxon>Alphaproteobacteria</taxon>
        <taxon>Sphingomonadales</taxon>
        <taxon>Sphingomonadaceae</taxon>
        <taxon>Novosphingobium</taxon>
    </lineage>
</organism>
<dbReference type="SUPFAM" id="SSF51306">
    <property type="entry name" value="LexA/Signal peptidase"/>
    <property type="match status" value="1"/>
</dbReference>
<dbReference type="InterPro" id="IPR036286">
    <property type="entry name" value="LexA/Signal_pep-like_sf"/>
</dbReference>
<evidence type="ECO:0000313" key="3">
    <source>
        <dbReference type="Proteomes" id="UP001595683"/>
    </source>
</evidence>
<gene>
    <name evidence="2" type="ORF">ACFOOT_01765</name>
</gene>
<comment type="caution">
    <text evidence="2">The sequence shown here is derived from an EMBL/GenBank/DDBJ whole genome shotgun (WGS) entry which is preliminary data.</text>
</comment>
<dbReference type="Pfam" id="PF10502">
    <property type="entry name" value="Peptidase_S26"/>
    <property type="match status" value="1"/>
</dbReference>
<reference evidence="3" key="1">
    <citation type="journal article" date="2019" name="Int. J. Syst. Evol. Microbiol.">
        <title>The Global Catalogue of Microorganisms (GCM) 10K type strain sequencing project: providing services to taxonomists for standard genome sequencing and annotation.</title>
        <authorList>
            <consortium name="The Broad Institute Genomics Platform"/>
            <consortium name="The Broad Institute Genome Sequencing Center for Infectious Disease"/>
            <person name="Wu L."/>
            <person name="Ma J."/>
        </authorList>
    </citation>
    <scope>NUCLEOTIDE SEQUENCE [LARGE SCALE GENOMIC DNA]</scope>
    <source>
        <strain evidence="3">KCTC 42224</strain>
    </source>
</reference>
<keyword evidence="3" id="KW-1185">Reference proteome</keyword>
<dbReference type="Gene3D" id="2.10.109.10">
    <property type="entry name" value="Umud Fragment, subunit A"/>
    <property type="match status" value="1"/>
</dbReference>
<accession>A0ABV7V0B6</accession>
<sequence length="194" mass="20417">MSARLGRVGVGVAAAACAAMLASLVLPAPRPWIVWNASASAPLGAYRILGRAPIAVGDLVAIAPPPALAELMARRHYLPLGVPMIKRVAALGGARVCRRGHTVLIDGKVIAHAAARDRLGRKLPVWAGCRRLRADEVFVVNAPLASFDSRYFGPLGQSDVLGRAVPLLTRDAPSAALRWHRAGADRPASHQTKG</sequence>
<dbReference type="EMBL" id="JBHRYE010000003">
    <property type="protein sequence ID" value="MFC3670141.1"/>
    <property type="molecule type" value="Genomic_DNA"/>
</dbReference>
<proteinExistence type="predicted"/>
<evidence type="ECO:0000259" key="1">
    <source>
        <dbReference type="Pfam" id="PF10502"/>
    </source>
</evidence>
<evidence type="ECO:0000313" key="2">
    <source>
        <dbReference type="EMBL" id="MFC3670141.1"/>
    </source>
</evidence>
<protein>
    <submittedName>
        <fullName evidence="2">S26 family signal peptidase</fullName>
    </submittedName>
</protein>
<dbReference type="InterPro" id="IPR019533">
    <property type="entry name" value="Peptidase_S26"/>
</dbReference>
<dbReference type="Proteomes" id="UP001595683">
    <property type="component" value="Unassembled WGS sequence"/>
</dbReference>
<name>A0ABV7V0B6_9SPHN</name>
<feature type="domain" description="Peptidase S26" evidence="1">
    <location>
        <begin position="12"/>
        <end position="165"/>
    </location>
</feature>
<dbReference type="RefSeq" id="WP_191324996.1">
    <property type="nucleotide sequence ID" value="NZ_BMZP01000013.1"/>
</dbReference>